<dbReference type="Gene3D" id="3.90.226.10">
    <property type="entry name" value="2-enoyl-CoA Hydratase, Chain A, domain 1"/>
    <property type="match status" value="1"/>
</dbReference>
<protein>
    <submittedName>
        <fullName evidence="2">Uncharacterized protein</fullName>
    </submittedName>
</protein>
<dbReference type="PANTHER" id="PTHR35984:SF1">
    <property type="entry name" value="PERIPLASMIC SERINE PROTEASE"/>
    <property type="match status" value="1"/>
</dbReference>
<dbReference type="InterPro" id="IPR002825">
    <property type="entry name" value="Pept_S49_ser-pept_pro"/>
</dbReference>
<dbReference type="SUPFAM" id="SSF52096">
    <property type="entry name" value="ClpP/crotonase"/>
    <property type="match status" value="1"/>
</dbReference>
<dbReference type="GO" id="GO:0016020">
    <property type="term" value="C:membrane"/>
    <property type="evidence" value="ECO:0007669"/>
    <property type="project" value="InterPro"/>
</dbReference>
<name>A0A0F9JSR6_9ZZZZ</name>
<evidence type="ECO:0000313" key="2">
    <source>
        <dbReference type="EMBL" id="KKM72859.1"/>
    </source>
</evidence>
<keyword evidence="1" id="KW-1133">Transmembrane helix</keyword>
<sequence>MWLEIIISLLTGWILGIFYTNYGKYILKRKRDTAMPAVYSESTIKDLFKGEPEQQQLSMPCNDKSSMSCKVKAYEDTHNSTVVFVNHGRKQNSMLGIDFNLFGDKDTLCTKDAQALLDILRDTPDDRTIDLILHTTGGSMASAEVMVKALLSHSGSVRIYIPYYAESAGTLIALAGHEIHIGKGGWLTQVDPQFGCVSAADLLEYSNRAENQQTWFSDLASLGRVGAQKAMDRAVDLMRYICEVRRRDNKQLVELLVLGRSNHDRPLTEDLLTDMQGLSFGISEDVMRLYKAHTAERR</sequence>
<evidence type="ECO:0000256" key="1">
    <source>
        <dbReference type="SAM" id="Phobius"/>
    </source>
</evidence>
<keyword evidence="1" id="KW-0472">Membrane</keyword>
<reference evidence="2" key="1">
    <citation type="journal article" date="2015" name="Nature">
        <title>Complex archaea that bridge the gap between prokaryotes and eukaryotes.</title>
        <authorList>
            <person name="Spang A."/>
            <person name="Saw J.H."/>
            <person name="Jorgensen S.L."/>
            <person name="Zaremba-Niedzwiedzka K."/>
            <person name="Martijn J."/>
            <person name="Lind A.E."/>
            <person name="van Eijk R."/>
            <person name="Schleper C."/>
            <person name="Guy L."/>
            <person name="Ettema T.J."/>
        </authorList>
    </citation>
    <scope>NUCLEOTIDE SEQUENCE</scope>
</reference>
<accession>A0A0F9JSR6</accession>
<dbReference type="AlphaFoldDB" id="A0A0F9JSR6"/>
<keyword evidence="1" id="KW-0812">Transmembrane</keyword>
<dbReference type="EMBL" id="LAZR01009395">
    <property type="protein sequence ID" value="KKM72859.1"/>
    <property type="molecule type" value="Genomic_DNA"/>
</dbReference>
<comment type="caution">
    <text evidence="2">The sequence shown here is derived from an EMBL/GenBank/DDBJ whole genome shotgun (WGS) entry which is preliminary data.</text>
</comment>
<feature type="transmembrane region" description="Helical" evidence="1">
    <location>
        <begin position="6"/>
        <end position="22"/>
    </location>
</feature>
<dbReference type="InterPro" id="IPR029045">
    <property type="entry name" value="ClpP/crotonase-like_dom_sf"/>
</dbReference>
<gene>
    <name evidence="2" type="ORF">LCGC14_1416310</name>
</gene>
<dbReference type="PANTHER" id="PTHR35984">
    <property type="entry name" value="PERIPLASMIC SERINE PROTEASE"/>
    <property type="match status" value="1"/>
</dbReference>
<organism evidence="2">
    <name type="scientific">marine sediment metagenome</name>
    <dbReference type="NCBI Taxonomy" id="412755"/>
    <lineage>
        <taxon>unclassified sequences</taxon>
        <taxon>metagenomes</taxon>
        <taxon>ecological metagenomes</taxon>
    </lineage>
</organism>
<dbReference type="Pfam" id="PF01972">
    <property type="entry name" value="SDH_protease"/>
    <property type="match status" value="1"/>
</dbReference>
<proteinExistence type="predicted"/>